<evidence type="ECO:0000313" key="3">
    <source>
        <dbReference type="EMBL" id="KAK5166284.1"/>
    </source>
</evidence>
<feature type="region of interest" description="Disordered" evidence="1">
    <location>
        <begin position="1"/>
        <end position="108"/>
    </location>
</feature>
<reference evidence="3 4" key="1">
    <citation type="submission" date="2023-08" db="EMBL/GenBank/DDBJ databases">
        <title>Black Yeasts Isolated from many extreme environments.</title>
        <authorList>
            <person name="Coleine C."/>
            <person name="Stajich J.E."/>
            <person name="Selbmann L."/>
        </authorList>
    </citation>
    <scope>NUCLEOTIDE SEQUENCE [LARGE SCALE GENOMIC DNA]</scope>
    <source>
        <strain evidence="3 4">CCFEE 5935</strain>
    </source>
</reference>
<dbReference type="SUPFAM" id="SSF51197">
    <property type="entry name" value="Clavaminate synthase-like"/>
    <property type="match status" value="1"/>
</dbReference>
<keyword evidence="4" id="KW-1185">Reference proteome</keyword>
<name>A0AAV9P179_9PEZI</name>
<dbReference type="InterPro" id="IPR003347">
    <property type="entry name" value="JmjC_dom"/>
</dbReference>
<feature type="region of interest" description="Disordered" evidence="1">
    <location>
        <begin position="241"/>
        <end position="278"/>
    </location>
</feature>
<comment type="caution">
    <text evidence="3">The sequence shown here is derived from an EMBL/GenBank/DDBJ whole genome shotgun (WGS) entry which is preliminary data.</text>
</comment>
<accession>A0AAV9P179</accession>
<proteinExistence type="predicted"/>
<dbReference type="PROSITE" id="PS51184">
    <property type="entry name" value="JMJC"/>
    <property type="match status" value="1"/>
</dbReference>
<evidence type="ECO:0000259" key="2">
    <source>
        <dbReference type="PROSITE" id="PS51184"/>
    </source>
</evidence>
<dbReference type="RefSeq" id="XP_064656237.1">
    <property type="nucleotide sequence ID" value="XM_064805777.1"/>
</dbReference>
<feature type="compositionally biased region" description="Polar residues" evidence="1">
    <location>
        <begin position="257"/>
        <end position="270"/>
    </location>
</feature>
<feature type="domain" description="JmjC" evidence="2">
    <location>
        <begin position="444"/>
        <end position="591"/>
    </location>
</feature>
<dbReference type="Proteomes" id="UP001337655">
    <property type="component" value="Unassembled WGS sequence"/>
</dbReference>
<dbReference type="Gene3D" id="2.60.120.650">
    <property type="entry name" value="Cupin"/>
    <property type="match status" value="1"/>
</dbReference>
<feature type="compositionally biased region" description="Polar residues" evidence="1">
    <location>
        <begin position="56"/>
        <end position="72"/>
    </location>
</feature>
<feature type="compositionally biased region" description="Basic and acidic residues" evidence="1">
    <location>
        <begin position="44"/>
        <end position="55"/>
    </location>
</feature>
<protein>
    <recommendedName>
        <fullName evidence="2">JmjC domain-containing protein</fullName>
    </recommendedName>
</protein>
<evidence type="ECO:0000256" key="1">
    <source>
        <dbReference type="SAM" id="MobiDB-lite"/>
    </source>
</evidence>
<evidence type="ECO:0000313" key="4">
    <source>
        <dbReference type="Proteomes" id="UP001337655"/>
    </source>
</evidence>
<dbReference type="GeneID" id="89929878"/>
<organism evidence="3 4">
    <name type="scientific">Saxophila tyrrhenica</name>
    <dbReference type="NCBI Taxonomy" id="1690608"/>
    <lineage>
        <taxon>Eukaryota</taxon>
        <taxon>Fungi</taxon>
        <taxon>Dikarya</taxon>
        <taxon>Ascomycota</taxon>
        <taxon>Pezizomycotina</taxon>
        <taxon>Dothideomycetes</taxon>
        <taxon>Dothideomycetidae</taxon>
        <taxon>Mycosphaerellales</taxon>
        <taxon>Extremaceae</taxon>
        <taxon>Saxophila</taxon>
    </lineage>
</organism>
<feature type="compositionally biased region" description="Polar residues" evidence="1">
    <location>
        <begin position="91"/>
        <end position="108"/>
    </location>
</feature>
<gene>
    <name evidence="3" type="ORF">LTR77_008545</name>
</gene>
<dbReference type="AlphaFoldDB" id="A0AAV9P179"/>
<sequence length="648" mass="71899">MSVSIPTLPQAALPKRKRSGDSTRFPPMKRARAVSDLRTVSTNRKTDDAVRRRSVQDLTPQPTTASRDNVISASELPANPPIHNTPDLEDANTSAEQPTEANVATPILPTNPSANGGEEYRCAHPLHVELHHNPIQDQPVQQEPYEALVHLAQCENPLYRPDFIPFPLYDLESAGQTLTATNEMVEGIVSRQSSDAVHDRSSTLLYSDDIVLQLEAQSPREPEEAGDSQVTSEVEASSNTAFLGADDGPNDAVDVPRSSTMPAEQEPSSHAQDEAKTVQVETELPATETIADDSPEVTELSIAPETATSAPPRLLVKIPVSAPEQPRPHNAATPEDQDAEEALFLSDEEAGTHLDTKTFFSGPVFVENAQPRKLETVTNFLNEYYDDEAKVFVQDPASKKAPHVREVTMKQLKNRFAQTTKQQTPWNCLELAAHIEDGLRPAFLNNEDCRLLTKVKVPSEEDQVKRRGLAPGWKEVEKWALLAQAGSLTEPHQDSHGYSTYITVNQGIMGFGWLANPSEAQRKDWRTNPYAFKDGDWRYKILRPGQTVYFPNGTVHFVFRLNSAGDTLAFGGHVLRCSQIVSWVKTLIEEKAHPAITNEELSVSAPAYLERVARFVKQARRMGQEEKWGGALAIREFLRLKDQFMEVS</sequence>
<dbReference type="EMBL" id="JAVRRT010000014">
    <property type="protein sequence ID" value="KAK5166284.1"/>
    <property type="molecule type" value="Genomic_DNA"/>
</dbReference>
<feature type="region of interest" description="Disordered" evidence="1">
    <location>
        <begin position="217"/>
        <end position="236"/>
    </location>
</feature>